<dbReference type="InterPro" id="IPR038900">
    <property type="entry name" value="TMC"/>
</dbReference>
<gene>
    <name evidence="2" type="ORF">TSPI_08308</name>
</gene>
<protein>
    <submittedName>
        <fullName evidence="2">Transmembrane channel-like protein</fullName>
    </submittedName>
</protein>
<dbReference type="Proteomes" id="UP001558632">
    <property type="component" value="Unassembled WGS sequence"/>
</dbReference>
<evidence type="ECO:0000313" key="3">
    <source>
        <dbReference type="Proteomes" id="UP001558632"/>
    </source>
</evidence>
<organism evidence="2 3">
    <name type="scientific">Trichinella spiralis</name>
    <name type="common">Trichina worm</name>
    <dbReference type="NCBI Taxonomy" id="6334"/>
    <lineage>
        <taxon>Eukaryota</taxon>
        <taxon>Metazoa</taxon>
        <taxon>Ecdysozoa</taxon>
        <taxon>Nematoda</taxon>
        <taxon>Enoplea</taxon>
        <taxon>Dorylaimia</taxon>
        <taxon>Trichinellida</taxon>
        <taxon>Trichinellidae</taxon>
        <taxon>Trichinella</taxon>
    </lineage>
</organism>
<sequence>MATALQKIEVPIVVSFITLVFPNLFEIVSKLERFHPRTALRLQLGRILVLYFLNFYTLIFAIFTKMEYLIEVQDSLQELQFGLAIRNASEVGTTAYDSSTAANVRLLRLARQAIVGEEADDLNASTIAATSSPIPLFQLIPKEFFTNRFIPIAKTIWQRRLVEAKMKSPPKLPAPAHAGRLTTTTPAGLTWTTVHPEI</sequence>
<keyword evidence="1" id="KW-0812">Transmembrane</keyword>
<accession>A0ABR3KCN3</accession>
<feature type="transmembrane region" description="Helical" evidence="1">
    <location>
        <begin position="43"/>
        <end position="63"/>
    </location>
</feature>
<reference evidence="2 3" key="1">
    <citation type="submission" date="2024-07" db="EMBL/GenBank/DDBJ databases">
        <title>Enhanced genomic and transcriptomic resources for Trichinella pseudospiralis and T. spiralis underpin the discovery of pronounced molecular differences between stages and species.</title>
        <authorList>
            <person name="Pasi K.K."/>
            <person name="La Rosa G."/>
            <person name="Gomez-Morales M.A."/>
            <person name="Tosini F."/>
            <person name="Sumanam S."/>
            <person name="Young N.D."/>
            <person name="Chang B.C."/>
            <person name="Robin G.B."/>
        </authorList>
    </citation>
    <scope>NUCLEOTIDE SEQUENCE [LARGE SCALE GENOMIC DNA]</scope>
    <source>
        <strain evidence="2">ISS534</strain>
    </source>
</reference>
<comment type="caution">
    <text evidence="2">The sequence shown here is derived from an EMBL/GenBank/DDBJ whole genome shotgun (WGS) entry which is preliminary data.</text>
</comment>
<dbReference type="PANTHER" id="PTHR23302">
    <property type="entry name" value="TRANSMEMBRANE CHANNEL-RELATED"/>
    <property type="match status" value="1"/>
</dbReference>
<name>A0ABR3KCN3_TRISP</name>
<evidence type="ECO:0000313" key="2">
    <source>
        <dbReference type="EMBL" id="KAL1233709.1"/>
    </source>
</evidence>
<keyword evidence="1" id="KW-1133">Transmembrane helix</keyword>
<evidence type="ECO:0000256" key="1">
    <source>
        <dbReference type="SAM" id="Phobius"/>
    </source>
</evidence>
<keyword evidence="3" id="KW-1185">Reference proteome</keyword>
<keyword evidence="1" id="KW-0472">Membrane</keyword>
<dbReference type="EMBL" id="JBEUSY010000431">
    <property type="protein sequence ID" value="KAL1233709.1"/>
    <property type="molecule type" value="Genomic_DNA"/>
</dbReference>
<dbReference type="PANTHER" id="PTHR23302:SF40">
    <property type="entry name" value="TRANSMEMBRANE CHANNEL-LIKE PROTEIN"/>
    <property type="match status" value="1"/>
</dbReference>
<feature type="transmembrane region" description="Helical" evidence="1">
    <location>
        <begin position="12"/>
        <end position="31"/>
    </location>
</feature>
<proteinExistence type="predicted"/>